<dbReference type="PANTHER" id="PTHR31605:SF0">
    <property type="entry name" value="GLYCEROL-3-PHOSPHATE O-ACYLTRANSFERASE 1"/>
    <property type="match status" value="1"/>
</dbReference>
<reference evidence="4" key="1">
    <citation type="journal article" date="2019" name="Int. J. Syst. Evol. Microbiol.">
        <title>The Global Catalogue of Microorganisms (GCM) 10K type strain sequencing project: providing services to taxonomists for standard genome sequencing and annotation.</title>
        <authorList>
            <consortium name="The Broad Institute Genomics Platform"/>
            <consortium name="The Broad Institute Genome Sequencing Center for Infectious Disease"/>
            <person name="Wu L."/>
            <person name="Ma J."/>
        </authorList>
    </citation>
    <scope>NUCLEOTIDE SEQUENCE [LARGE SCALE GENOMIC DNA]</scope>
    <source>
        <strain evidence="4">CCUG 60527</strain>
    </source>
</reference>
<evidence type="ECO:0000313" key="4">
    <source>
        <dbReference type="Proteomes" id="UP001597062"/>
    </source>
</evidence>
<evidence type="ECO:0000259" key="2">
    <source>
        <dbReference type="SMART" id="SM00563"/>
    </source>
</evidence>
<feature type="transmembrane region" description="Helical" evidence="1">
    <location>
        <begin position="324"/>
        <end position="342"/>
    </location>
</feature>
<evidence type="ECO:0000256" key="1">
    <source>
        <dbReference type="SAM" id="Phobius"/>
    </source>
</evidence>
<keyword evidence="3" id="KW-0808">Transferase</keyword>
<evidence type="ECO:0000313" key="3">
    <source>
        <dbReference type="EMBL" id="MFD0992783.1"/>
    </source>
</evidence>
<dbReference type="EMBL" id="JBHTJR010000031">
    <property type="protein sequence ID" value="MFD0992783.1"/>
    <property type="molecule type" value="Genomic_DNA"/>
</dbReference>
<name>A0ABW3JQM2_9FLAO</name>
<feature type="transmembrane region" description="Helical" evidence="1">
    <location>
        <begin position="298"/>
        <end position="318"/>
    </location>
</feature>
<accession>A0ABW3JQM2</accession>
<sequence length="346" mass="39841">MKFNLYYTFKVIVKCGLFFYSKKITVNGTENIPENEAVLFAANHPNGLLDPLLIAANIKRRTYFLVQAAVFSNTISKKIFQKLGMMPIYRIRDGIGKLDRNKQIFLACEELFLYKKSILIFPEGSHQRKRTIRPLSKGFTRFVFSFLDKYPQHKIYIVPVGITYQNPAVYPSSASVNFGKPILANKFYNTENTNQSANEIKQEVSLALQKLSVHIPNNENYSTIENTLIRNNVDFTKVTEVNQQIAKSSFKVNPKKQYSLGFLKLLIIINTLFPYILWEVIRKKINEVEFLDTFRFSVNLVFVFVNYLVVSIIIGYIFNLNAAYLYFSISLLLVATFTKFSATKPG</sequence>
<feature type="transmembrane region" description="Helical" evidence="1">
    <location>
        <begin position="258"/>
        <end position="278"/>
    </location>
</feature>
<keyword evidence="1" id="KW-0472">Membrane</keyword>
<dbReference type="Pfam" id="PF01553">
    <property type="entry name" value="Acyltransferase"/>
    <property type="match status" value="1"/>
</dbReference>
<gene>
    <name evidence="3" type="ORF">ACFQ1U_06170</name>
</gene>
<dbReference type="SMART" id="SM00563">
    <property type="entry name" value="PlsC"/>
    <property type="match status" value="1"/>
</dbReference>
<feature type="domain" description="Phospholipid/glycerol acyltransferase" evidence="2">
    <location>
        <begin position="38"/>
        <end position="165"/>
    </location>
</feature>
<dbReference type="RefSeq" id="WP_386106417.1">
    <property type="nucleotide sequence ID" value="NZ_JBHTJR010000031.1"/>
</dbReference>
<keyword evidence="1" id="KW-0812">Transmembrane</keyword>
<organism evidence="3 4">
    <name type="scientific">Tenacibaculum geojense</name>
    <dbReference type="NCBI Taxonomy" id="915352"/>
    <lineage>
        <taxon>Bacteria</taxon>
        <taxon>Pseudomonadati</taxon>
        <taxon>Bacteroidota</taxon>
        <taxon>Flavobacteriia</taxon>
        <taxon>Flavobacteriales</taxon>
        <taxon>Flavobacteriaceae</taxon>
        <taxon>Tenacibaculum</taxon>
    </lineage>
</organism>
<comment type="caution">
    <text evidence="3">The sequence shown here is derived from an EMBL/GenBank/DDBJ whole genome shotgun (WGS) entry which is preliminary data.</text>
</comment>
<protein>
    <submittedName>
        <fullName evidence="3">1-acyl-sn-glycerol-3-phosphate acyltransferase</fullName>
    </submittedName>
</protein>
<proteinExistence type="predicted"/>
<dbReference type="SUPFAM" id="SSF69593">
    <property type="entry name" value="Glycerol-3-phosphate (1)-acyltransferase"/>
    <property type="match status" value="1"/>
</dbReference>
<dbReference type="GO" id="GO:0016746">
    <property type="term" value="F:acyltransferase activity"/>
    <property type="evidence" value="ECO:0007669"/>
    <property type="project" value="UniProtKB-KW"/>
</dbReference>
<dbReference type="PANTHER" id="PTHR31605">
    <property type="entry name" value="GLYCEROL-3-PHOSPHATE O-ACYLTRANSFERASE 1"/>
    <property type="match status" value="1"/>
</dbReference>
<keyword evidence="1" id="KW-1133">Transmembrane helix</keyword>
<dbReference type="Proteomes" id="UP001597062">
    <property type="component" value="Unassembled WGS sequence"/>
</dbReference>
<dbReference type="InterPro" id="IPR052744">
    <property type="entry name" value="GPAT/DAPAT"/>
</dbReference>
<keyword evidence="4" id="KW-1185">Reference proteome</keyword>
<dbReference type="InterPro" id="IPR002123">
    <property type="entry name" value="Plipid/glycerol_acylTrfase"/>
</dbReference>
<keyword evidence="3" id="KW-0012">Acyltransferase</keyword>